<dbReference type="Proteomes" id="UP000198900">
    <property type="component" value="Unassembled WGS sequence"/>
</dbReference>
<evidence type="ECO:0000313" key="2">
    <source>
        <dbReference type="EMBL" id="SDJ51035.1"/>
    </source>
</evidence>
<proteinExistence type="predicted"/>
<dbReference type="AlphaFoldDB" id="A0A7Z7BL79"/>
<keyword evidence="3" id="KW-1185">Reference proteome</keyword>
<comment type="caution">
    <text evidence="2">The sequence shown here is derived from an EMBL/GenBank/DDBJ whole genome shotgun (WGS) entry which is preliminary data.</text>
</comment>
<evidence type="ECO:0000313" key="3">
    <source>
        <dbReference type="Proteomes" id="UP000198900"/>
    </source>
</evidence>
<evidence type="ECO:0000256" key="1">
    <source>
        <dbReference type="SAM" id="MobiDB-lite"/>
    </source>
</evidence>
<protein>
    <submittedName>
        <fullName evidence="2">Uncharacterized protein</fullName>
    </submittedName>
</protein>
<organism evidence="2 3">
    <name type="scientific">Paraburkholderia steynii</name>
    <dbReference type="NCBI Taxonomy" id="1245441"/>
    <lineage>
        <taxon>Bacteria</taxon>
        <taxon>Pseudomonadati</taxon>
        <taxon>Pseudomonadota</taxon>
        <taxon>Betaproteobacteria</taxon>
        <taxon>Burkholderiales</taxon>
        <taxon>Burkholderiaceae</taxon>
        <taxon>Paraburkholderia</taxon>
    </lineage>
</organism>
<gene>
    <name evidence="2" type="ORF">SAMN04487926_15713</name>
</gene>
<feature type="region of interest" description="Disordered" evidence="1">
    <location>
        <begin position="36"/>
        <end position="56"/>
    </location>
</feature>
<accession>A0A7Z7BL79</accession>
<dbReference type="RefSeq" id="WP_167306664.1">
    <property type="nucleotide sequence ID" value="NZ_FNDI01000057.1"/>
</dbReference>
<dbReference type="EMBL" id="FNDI01000057">
    <property type="protein sequence ID" value="SDJ51035.1"/>
    <property type="molecule type" value="Genomic_DNA"/>
</dbReference>
<reference evidence="2" key="1">
    <citation type="submission" date="2016-10" db="EMBL/GenBank/DDBJ databases">
        <authorList>
            <person name="Varghese N."/>
            <person name="Submissions S."/>
        </authorList>
    </citation>
    <scope>NUCLEOTIDE SEQUENCE [LARGE SCALE GENOMIC DNA]</scope>
    <source>
        <strain evidence="2">YR281</strain>
    </source>
</reference>
<name>A0A7Z7BL79_9BURK</name>
<sequence>MKRESSLQKLPGVEAPIDSFSAWLRPYQDAIVRGAAPSHDERVAQSPARQAAGAGA</sequence>